<dbReference type="InterPro" id="IPR003418">
    <property type="entry name" value="Fumarate_red_D"/>
</dbReference>
<dbReference type="GO" id="GO:0016020">
    <property type="term" value="C:membrane"/>
    <property type="evidence" value="ECO:0007669"/>
    <property type="project" value="InterPro"/>
</dbReference>
<dbReference type="Gene3D" id="1.20.1300.10">
    <property type="entry name" value="Fumarate reductase/succinate dehydrogenase, transmembrane subunit"/>
    <property type="match status" value="1"/>
</dbReference>
<feature type="transmembrane region" description="Helical" evidence="5">
    <location>
        <begin position="62"/>
        <end position="80"/>
    </location>
</feature>
<proteinExistence type="inferred from homology"/>
<evidence type="ECO:0000256" key="5">
    <source>
        <dbReference type="SAM" id="Phobius"/>
    </source>
</evidence>
<protein>
    <submittedName>
        <fullName evidence="6">Fumarate reductase subunit FrdD</fullName>
    </submittedName>
</protein>
<sequence length="122" mass="13303">MNANLKRSRAPIFWVMFGGGGMLSALFGTALVFVTGIAAPLGWPFGPNLLSYERVLAFSQHWFGKGLLFALIWLFSYHAMHRIYHSLHDLGIPTGLAAKTVCYGGAFAITVVAAWKLLAIGF</sequence>
<dbReference type="GO" id="GO:0006106">
    <property type="term" value="P:fumarate metabolic process"/>
    <property type="evidence" value="ECO:0007669"/>
    <property type="project" value="InterPro"/>
</dbReference>
<reference evidence="6 7" key="1">
    <citation type="journal article" date="2020" name="Nature">
        <title>Bacterial chemolithoautotrophy via manganese oxidation.</title>
        <authorList>
            <person name="Yu H."/>
            <person name="Leadbetter J.R."/>
        </authorList>
    </citation>
    <scope>NUCLEOTIDE SEQUENCE [LARGE SCALE GENOMIC DNA]</scope>
    <source>
        <strain evidence="6 7">RBP-1</strain>
    </source>
</reference>
<keyword evidence="1" id="KW-1003">Cell membrane</keyword>
<dbReference type="Pfam" id="PF02313">
    <property type="entry name" value="Fumarate_red_D"/>
    <property type="match status" value="1"/>
</dbReference>
<dbReference type="Proteomes" id="UP000521868">
    <property type="component" value="Unassembled WGS sequence"/>
</dbReference>
<organism evidence="6 7">
    <name type="scientific">Ramlibacter lithotrophicus</name>
    <dbReference type="NCBI Taxonomy" id="2606681"/>
    <lineage>
        <taxon>Bacteria</taxon>
        <taxon>Pseudomonadati</taxon>
        <taxon>Pseudomonadota</taxon>
        <taxon>Betaproteobacteria</taxon>
        <taxon>Burkholderiales</taxon>
        <taxon>Comamonadaceae</taxon>
        <taxon>Ramlibacter</taxon>
    </lineage>
</organism>
<keyword evidence="3 5" id="KW-1133">Transmembrane helix</keyword>
<dbReference type="InterPro" id="IPR034804">
    <property type="entry name" value="SQR/QFR_C/D"/>
</dbReference>
<feature type="transmembrane region" description="Helical" evidence="5">
    <location>
        <begin position="12"/>
        <end position="42"/>
    </location>
</feature>
<dbReference type="CDD" id="cd00547">
    <property type="entry name" value="QFR_TypeD_subunitD"/>
    <property type="match status" value="1"/>
</dbReference>
<dbReference type="AlphaFoldDB" id="A0A7X6DHB7"/>
<dbReference type="HAMAP" id="MF_00709">
    <property type="entry name" value="Fumarate_red_D"/>
    <property type="match status" value="1"/>
</dbReference>
<evidence type="ECO:0000256" key="2">
    <source>
        <dbReference type="ARBA" id="ARBA00022692"/>
    </source>
</evidence>
<comment type="caution">
    <text evidence="6">The sequence shown here is derived from an EMBL/GenBank/DDBJ whole genome shotgun (WGS) entry which is preliminary data.</text>
</comment>
<evidence type="ECO:0000256" key="4">
    <source>
        <dbReference type="ARBA" id="ARBA00023136"/>
    </source>
</evidence>
<dbReference type="EMBL" id="VTOX01000005">
    <property type="protein sequence ID" value="NKE67172.1"/>
    <property type="molecule type" value="Genomic_DNA"/>
</dbReference>
<evidence type="ECO:0000313" key="7">
    <source>
        <dbReference type="Proteomes" id="UP000521868"/>
    </source>
</evidence>
<feature type="transmembrane region" description="Helical" evidence="5">
    <location>
        <begin position="101"/>
        <end position="120"/>
    </location>
</feature>
<dbReference type="RefSeq" id="WP_168108300.1">
    <property type="nucleotide sequence ID" value="NZ_VTOX01000005.1"/>
</dbReference>
<evidence type="ECO:0000313" key="6">
    <source>
        <dbReference type="EMBL" id="NKE67172.1"/>
    </source>
</evidence>
<evidence type="ECO:0000256" key="1">
    <source>
        <dbReference type="ARBA" id="ARBA00022475"/>
    </source>
</evidence>
<dbReference type="SUPFAM" id="SSF81343">
    <property type="entry name" value="Fumarate reductase respiratory complex transmembrane subunits"/>
    <property type="match status" value="1"/>
</dbReference>
<dbReference type="NCBIfam" id="NF003977">
    <property type="entry name" value="PRK05470.1-1"/>
    <property type="match status" value="1"/>
</dbReference>
<keyword evidence="2 5" id="KW-0812">Transmembrane</keyword>
<gene>
    <name evidence="6" type="primary">frdD</name>
    <name evidence="6" type="ORF">RAMLITH_15215</name>
</gene>
<keyword evidence="4 5" id="KW-0472">Membrane</keyword>
<accession>A0A7X6DHB7</accession>
<keyword evidence="7" id="KW-1185">Reference proteome</keyword>
<evidence type="ECO:0000256" key="3">
    <source>
        <dbReference type="ARBA" id="ARBA00022989"/>
    </source>
</evidence>
<name>A0A7X6DHB7_9BURK</name>